<dbReference type="KEGG" id="tmn:UCRPA7_8840"/>
<evidence type="ECO:0000256" key="3">
    <source>
        <dbReference type="ARBA" id="ARBA00023002"/>
    </source>
</evidence>
<dbReference type="PRINTS" id="PR00081">
    <property type="entry name" value="GDHRDH"/>
</dbReference>
<keyword evidence="2" id="KW-0521">NADP</keyword>
<evidence type="ECO:0000313" key="5">
    <source>
        <dbReference type="Proteomes" id="UP000014074"/>
    </source>
</evidence>
<dbReference type="RefSeq" id="XP_007919540.1">
    <property type="nucleotide sequence ID" value="XM_007921349.1"/>
</dbReference>
<dbReference type="EMBL" id="KB933378">
    <property type="protein sequence ID" value="EON95676.1"/>
    <property type="molecule type" value="Genomic_DNA"/>
</dbReference>
<dbReference type="GeneID" id="19329731"/>
<dbReference type="Gene3D" id="3.40.50.720">
    <property type="entry name" value="NAD(P)-binding Rossmann-like Domain"/>
    <property type="match status" value="1"/>
</dbReference>
<dbReference type="GO" id="GO:0005737">
    <property type="term" value="C:cytoplasm"/>
    <property type="evidence" value="ECO:0007669"/>
    <property type="project" value="TreeGrafter"/>
</dbReference>
<evidence type="ECO:0000313" key="4">
    <source>
        <dbReference type="EMBL" id="EON95676.1"/>
    </source>
</evidence>
<sequence length="150" mass="16011">MSTTIVLITGASRGIGKGLLEQYLARPNYTVIAANRNPNDANSQALTRLPKGDGTTLVVIKLDSTVKSDAVEAVKQLKAKGIDHVDVVIANAAISYIYGKVAELDTEDMHKHAIVNNYAVIWLFQALIPLLKKAVQPKFIGIGSSAGVLT</sequence>
<dbReference type="InterPro" id="IPR036291">
    <property type="entry name" value="NAD(P)-bd_dom_sf"/>
</dbReference>
<dbReference type="PANTHER" id="PTHR43544:SF7">
    <property type="entry name" value="NADB-LER2"/>
    <property type="match status" value="1"/>
</dbReference>
<reference evidence="5" key="1">
    <citation type="journal article" date="2013" name="Genome Announc.">
        <title>Draft genome sequence of the ascomycete Phaeoacremonium aleophilum strain UCR-PA7, a causal agent of the esca disease complex in grapevines.</title>
        <authorList>
            <person name="Blanco-Ulate B."/>
            <person name="Rolshausen P."/>
            <person name="Cantu D."/>
        </authorList>
    </citation>
    <scope>NUCLEOTIDE SEQUENCE [LARGE SCALE GENOMIC DNA]</scope>
    <source>
        <strain evidence="5">UCR-PA7</strain>
    </source>
</reference>
<proteinExistence type="inferred from homology"/>
<comment type="similarity">
    <text evidence="1">Belongs to the short-chain dehydrogenases/reductases (SDR) family.</text>
</comment>
<evidence type="ECO:0000256" key="1">
    <source>
        <dbReference type="ARBA" id="ARBA00006484"/>
    </source>
</evidence>
<name>R8B8P7_PHAM7</name>
<accession>R8B8P7</accession>
<keyword evidence="5" id="KW-1185">Reference proteome</keyword>
<protein>
    <submittedName>
        <fullName evidence="4">Putative aflatoxin biosynthesis ketoreductase nor-1 protein</fullName>
    </submittedName>
</protein>
<organism evidence="4 5">
    <name type="scientific">Phaeoacremonium minimum (strain UCR-PA7)</name>
    <name type="common">Esca disease fungus</name>
    <name type="synonym">Togninia minima</name>
    <dbReference type="NCBI Taxonomy" id="1286976"/>
    <lineage>
        <taxon>Eukaryota</taxon>
        <taxon>Fungi</taxon>
        <taxon>Dikarya</taxon>
        <taxon>Ascomycota</taxon>
        <taxon>Pezizomycotina</taxon>
        <taxon>Sordariomycetes</taxon>
        <taxon>Sordariomycetidae</taxon>
        <taxon>Togniniales</taxon>
        <taxon>Togniniaceae</taxon>
        <taxon>Phaeoacremonium</taxon>
    </lineage>
</organism>
<dbReference type="eggNOG" id="KOG1611">
    <property type="taxonomic scope" value="Eukaryota"/>
</dbReference>
<dbReference type="SUPFAM" id="SSF51735">
    <property type="entry name" value="NAD(P)-binding Rossmann-fold domains"/>
    <property type="match status" value="1"/>
</dbReference>
<dbReference type="AlphaFoldDB" id="R8B8P7"/>
<dbReference type="Pfam" id="PF00106">
    <property type="entry name" value="adh_short"/>
    <property type="match status" value="1"/>
</dbReference>
<dbReference type="OrthoDB" id="9876299at2759"/>
<dbReference type="HOGENOM" id="CLU_010194_9_1_1"/>
<evidence type="ECO:0000256" key="2">
    <source>
        <dbReference type="ARBA" id="ARBA00022857"/>
    </source>
</evidence>
<dbReference type="InterPro" id="IPR051468">
    <property type="entry name" value="Fungal_SecMetab_SDRs"/>
</dbReference>
<dbReference type="PANTHER" id="PTHR43544">
    <property type="entry name" value="SHORT-CHAIN DEHYDROGENASE/REDUCTASE"/>
    <property type="match status" value="1"/>
</dbReference>
<dbReference type="InterPro" id="IPR002347">
    <property type="entry name" value="SDR_fam"/>
</dbReference>
<keyword evidence="3" id="KW-0560">Oxidoreductase</keyword>
<dbReference type="Proteomes" id="UP000014074">
    <property type="component" value="Unassembled WGS sequence"/>
</dbReference>
<gene>
    <name evidence="4" type="ORF">UCRPA7_8840</name>
</gene>
<dbReference type="GO" id="GO:0016491">
    <property type="term" value="F:oxidoreductase activity"/>
    <property type="evidence" value="ECO:0007669"/>
    <property type="project" value="UniProtKB-KW"/>
</dbReference>